<evidence type="ECO:0000256" key="3">
    <source>
        <dbReference type="ARBA" id="ARBA00022729"/>
    </source>
</evidence>
<keyword evidence="3" id="KW-0732">Signal</keyword>
<dbReference type="PANTHER" id="PTHR33420">
    <property type="entry name" value="FIMBRIAL SUBUNIT ELFA-RELATED"/>
    <property type="match status" value="1"/>
</dbReference>
<evidence type="ECO:0000256" key="1">
    <source>
        <dbReference type="ARBA" id="ARBA00004561"/>
    </source>
</evidence>
<gene>
    <name evidence="6" type="ORF">SOASR030_04420</name>
</gene>
<dbReference type="InterPro" id="IPR008966">
    <property type="entry name" value="Adhesion_dom_sf"/>
</dbReference>
<proteinExistence type="inferred from homology"/>
<comment type="similarity">
    <text evidence="2">Belongs to the fimbrial protein family.</text>
</comment>
<sequence length="367" mass="38695">MALVALQAQAVNCEFTSLFTENLTIPVIGPGLSTVGEDAPIGKVIYSAQFMGTSRNTSYECTITVEDLEAGQGQQLMNVYNKIETIATPSGAPTQSGDKSVYPTNVPGVGAVFYMTGSVFNNAQYPAIWEREFQIGYGTTTQGLGQVSIVKIELIKTGPIPAGTQLVLGSSFPTFQISSGSKSPIATDRVFVTVNFSGAITAHTKTCQLATPVIDVSLGLHQRASFTGVGSATEWKGFEITLKDCPPFYGYGQYRYTESSGLTTGTSSANRVALAFNSAHGVVENNPLLAKLESGPNSAEGIGIEVSEGGVDNPINLDGTGGFDLQNLLTDDGATYVIPLKARYVQYDTNVKAGIANGAVVFTITYQ</sequence>
<comment type="subcellular location">
    <subcellularLocation>
        <location evidence="1">Fimbrium</location>
    </subcellularLocation>
</comment>
<dbReference type="InterPro" id="IPR050263">
    <property type="entry name" value="Bact_Fimbrial_Adh_Pro"/>
</dbReference>
<organism evidence="6 7">
    <name type="scientific">Leminorella grimontii</name>
    <dbReference type="NCBI Taxonomy" id="82981"/>
    <lineage>
        <taxon>Bacteria</taxon>
        <taxon>Pseudomonadati</taxon>
        <taxon>Pseudomonadota</taxon>
        <taxon>Gammaproteobacteria</taxon>
        <taxon>Enterobacterales</taxon>
        <taxon>Budviciaceae</taxon>
        <taxon>Leminorella</taxon>
    </lineage>
</organism>
<dbReference type="GO" id="GO:0009289">
    <property type="term" value="C:pilus"/>
    <property type="evidence" value="ECO:0007669"/>
    <property type="project" value="UniProtKB-SubCell"/>
</dbReference>
<comment type="caution">
    <text evidence="6">The sequence shown here is derived from an EMBL/GenBank/DDBJ whole genome shotgun (WGS) entry which is preliminary data.</text>
</comment>
<dbReference type="PANTHER" id="PTHR33420:SF3">
    <property type="entry name" value="FIMBRIAL SUBUNIT ELFA"/>
    <property type="match status" value="1"/>
</dbReference>
<dbReference type="Pfam" id="PF00419">
    <property type="entry name" value="Fimbrial"/>
    <property type="match status" value="1"/>
</dbReference>
<dbReference type="Gene3D" id="2.60.40.3310">
    <property type="match status" value="1"/>
</dbReference>
<dbReference type="GO" id="GO:0043709">
    <property type="term" value="P:cell adhesion involved in single-species biofilm formation"/>
    <property type="evidence" value="ECO:0007669"/>
    <property type="project" value="TreeGrafter"/>
</dbReference>
<dbReference type="RefSeq" id="WP_161624097.1">
    <property type="nucleotide sequence ID" value="NZ_BRLH01000001.1"/>
</dbReference>
<evidence type="ECO:0000259" key="5">
    <source>
        <dbReference type="Pfam" id="PF00419"/>
    </source>
</evidence>
<name>A0AAV5MWW6_9GAMM</name>
<dbReference type="Gene3D" id="2.60.40.1090">
    <property type="entry name" value="Fimbrial-type adhesion domain"/>
    <property type="match status" value="1"/>
</dbReference>
<keyword evidence="4" id="KW-0281">Fimbrium</keyword>
<dbReference type="EMBL" id="BRLH01000001">
    <property type="protein sequence ID" value="GKX54330.1"/>
    <property type="molecule type" value="Genomic_DNA"/>
</dbReference>
<evidence type="ECO:0000313" key="7">
    <source>
        <dbReference type="Proteomes" id="UP001058124"/>
    </source>
</evidence>
<accession>A0AAV5MWW6</accession>
<protein>
    <recommendedName>
        <fullName evidence="5">Fimbrial-type adhesion domain-containing protein</fullName>
    </recommendedName>
</protein>
<evidence type="ECO:0000313" key="6">
    <source>
        <dbReference type="EMBL" id="GKX54330.1"/>
    </source>
</evidence>
<feature type="domain" description="Fimbrial-type adhesion" evidence="5">
    <location>
        <begin position="195"/>
        <end position="367"/>
    </location>
</feature>
<dbReference type="SUPFAM" id="SSF49401">
    <property type="entry name" value="Bacterial adhesins"/>
    <property type="match status" value="1"/>
</dbReference>
<keyword evidence="7" id="KW-1185">Reference proteome</keyword>
<evidence type="ECO:0000256" key="4">
    <source>
        <dbReference type="ARBA" id="ARBA00023263"/>
    </source>
</evidence>
<dbReference type="Proteomes" id="UP001058124">
    <property type="component" value="Unassembled WGS sequence"/>
</dbReference>
<dbReference type="AlphaFoldDB" id="A0AAV5MWW6"/>
<evidence type="ECO:0000256" key="2">
    <source>
        <dbReference type="ARBA" id="ARBA00006671"/>
    </source>
</evidence>
<dbReference type="InterPro" id="IPR000259">
    <property type="entry name" value="Adhesion_dom_fimbrial"/>
</dbReference>
<reference evidence="6" key="1">
    <citation type="submission" date="2022-06" db="EMBL/GenBank/DDBJ databases">
        <title>Draft genome sequences of Leminorella grimontii str. JCM5902.</title>
        <authorList>
            <person name="Wakabayashi Y."/>
            <person name="Kojima K."/>
        </authorList>
    </citation>
    <scope>NUCLEOTIDE SEQUENCE</scope>
    <source>
        <strain evidence="6">JCM 5902</strain>
    </source>
</reference>
<dbReference type="InterPro" id="IPR036937">
    <property type="entry name" value="Adhesion_dom_fimbrial_sf"/>
</dbReference>